<evidence type="ECO:0000313" key="3">
    <source>
        <dbReference type="Proteomes" id="UP000324585"/>
    </source>
</evidence>
<feature type="chain" id="PRO_5023902761" evidence="1">
    <location>
        <begin position="23"/>
        <end position="248"/>
    </location>
</feature>
<protein>
    <submittedName>
        <fullName evidence="2">Uncharacterized protein</fullName>
    </submittedName>
</protein>
<keyword evidence="3" id="KW-1185">Reference proteome</keyword>
<feature type="signal peptide" evidence="1">
    <location>
        <begin position="1"/>
        <end position="22"/>
    </location>
</feature>
<accession>A0A5J4Z2X3</accession>
<dbReference type="Proteomes" id="UP000324585">
    <property type="component" value="Unassembled WGS sequence"/>
</dbReference>
<gene>
    <name evidence="2" type="ORF">FVE85_5904</name>
</gene>
<keyword evidence="1" id="KW-0732">Signal</keyword>
<dbReference type="AlphaFoldDB" id="A0A5J4Z2X3"/>
<evidence type="ECO:0000256" key="1">
    <source>
        <dbReference type="SAM" id="SignalP"/>
    </source>
</evidence>
<dbReference type="EMBL" id="VRMN01000001">
    <property type="protein sequence ID" value="KAA8498319.1"/>
    <property type="molecule type" value="Genomic_DNA"/>
</dbReference>
<reference evidence="3" key="1">
    <citation type="journal article" date="2019" name="Nat. Commun.">
        <title>Expansion of phycobilisome linker gene families in mesophilic red algae.</title>
        <authorList>
            <person name="Lee J."/>
            <person name="Kim D."/>
            <person name="Bhattacharya D."/>
            <person name="Yoon H.S."/>
        </authorList>
    </citation>
    <scope>NUCLEOTIDE SEQUENCE [LARGE SCALE GENOMIC DNA]</scope>
    <source>
        <strain evidence="3">CCMP 1328</strain>
    </source>
</reference>
<name>A0A5J4Z2X3_PORPP</name>
<proteinExistence type="predicted"/>
<comment type="caution">
    <text evidence="2">The sequence shown here is derived from an EMBL/GenBank/DDBJ whole genome shotgun (WGS) entry which is preliminary data.</text>
</comment>
<organism evidence="2 3">
    <name type="scientific">Porphyridium purpureum</name>
    <name type="common">Red alga</name>
    <name type="synonym">Porphyridium cruentum</name>
    <dbReference type="NCBI Taxonomy" id="35688"/>
    <lineage>
        <taxon>Eukaryota</taxon>
        <taxon>Rhodophyta</taxon>
        <taxon>Bangiophyceae</taxon>
        <taxon>Porphyridiales</taxon>
        <taxon>Porphyridiaceae</taxon>
        <taxon>Porphyridium</taxon>
    </lineage>
</organism>
<evidence type="ECO:0000313" key="2">
    <source>
        <dbReference type="EMBL" id="KAA8498319.1"/>
    </source>
</evidence>
<sequence>MVGMAWAAVALMLAALVGVAHAQNFLCYDTPGVCSVGGAELCFSFACPLTKLVLLEPYDDAPMNPSGSCFIAETSCLNSECDLEPCSPARYANDWTFSAFASSLPDDLSCDAVCGALEKTCNLAGTLQAASPTGISTTVANQFAPVPCNSFVPFVAPGLTLAGCTFPNDVASYSCDVNPVDFGANPENFFPICCCGDDCPLVIPELVLGDMTSFFTSRTVAEEPNFDSLSAEYPSLREQIRRLSENRA</sequence>